<reference evidence="1 2" key="1">
    <citation type="submission" date="2018-06" db="EMBL/GenBank/DDBJ databases">
        <title>Streptacidiphilus pinicola sp. nov., isolated from pine grove soil.</title>
        <authorList>
            <person name="Roh S.G."/>
            <person name="Park S."/>
            <person name="Kim M.-K."/>
            <person name="Yun B.-R."/>
            <person name="Park J."/>
            <person name="Kim M.J."/>
            <person name="Kim Y.S."/>
            <person name="Kim S.B."/>
        </authorList>
    </citation>
    <scope>NUCLEOTIDE SEQUENCE [LARGE SCALE GENOMIC DNA]</scope>
    <source>
        <strain evidence="1 2">MMS16-CNU450</strain>
    </source>
</reference>
<dbReference type="PANTHER" id="PTHR31047">
    <property type="entry name" value="MEIOTICALLY UP-REGULATED GENE 157 PROTEIN"/>
    <property type="match status" value="1"/>
</dbReference>
<dbReference type="Gene3D" id="1.50.10.10">
    <property type="match status" value="1"/>
</dbReference>
<comment type="caution">
    <text evidence="1">The sequence shown here is derived from an EMBL/GenBank/DDBJ whole genome shotgun (WGS) entry which is preliminary data.</text>
</comment>
<protein>
    <submittedName>
        <fullName evidence="1">Metal-independent alpha-mannosidase</fullName>
    </submittedName>
</protein>
<dbReference type="Proteomes" id="UP000248889">
    <property type="component" value="Unassembled WGS sequence"/>
</dbReference>
<dbReference type="GO" id="GO:0005975">
    <property type="term" value="P:carbohydrate metabolic process"/>
    <property type="evidence" value="ECO:0007669"/>
    <property type="project" value="InterPro"/>
</dbReference>
<dbReference type="SUPFAM" id="SSF48208">
    <property type="entry name" value="Six-hairpin glycosidases"/>
    <property type="match status" value="1"/>
</dbReference>
<evidence type="ECO:0000313" key="2">
    <source>
        <dbReference type="Proteomes" id="UP000248889"/>
    </source>
</evidence>
<keyword evidence="2" id="KW-1185">Reference proteome</keyword>
<organism evidence="1 2">
    <name type="scientific">Streptacidiphilus pinicola</name>
    <dbReference type="NCBI Taxonomy" id="2219663"/>
    <lineage>
        <taxon>Bacteria</taxon>
        <taxon>Bacillati</taxon>
        <taxon>Actinomycetota</taxon>
        <taxon>Actinomycetes</taxon>
        <taxon>Kitasatosporales</taxon>
        <taxon>Streptomycetaceae</taxon>
        <taxon>Streptacidiphilus</taxon>
    </lineage>
</organism>
<proteinExistence type="predicted"/>
<evidence type="ECO:0000313" key="1">
    <source>
        <dbReference type="EMBL" id="RAG81084.1"/>
    </source>
</evidence>
<gene>
    <name evidence="1" type="ORF">DN069_34585</name>
</gene>
<name>A0A2X0I863_9ACTN</name>
<dbReference type="AlphaFoldDB" id="A0A2X0I863"/>
<dbReference type="PIRSF" id="PIRSF028846">
    <property type="entry name" value="UCP028846"/>
    <property type="match status" value="1"/>
</dbReference>
<sequence length="464" mass="49549">MVTFPAFPAGGPWAAPESLDELGRELTERLSGTAAAGIVAGCLTNSWTTAMSWAATEPGARPEVFVRTGDIPAMWLRDSTAQMRPYLACAVEDPAVADVLAAVSRRQSRYVLVDPYANAFNETANSAHGERHDRPAPGPWVWERKYELDSLSAPLQLAYALWRATGRTDHLLESTFRQAAWTIVRLWRTEQFHEGSPYTFVRPRGPFRGDSLGRRGRGDAVARTGLTWSGFRPSDDRCAHGYPTPANALASASLHGLAELAVTVLTDAELAEESLALAAEIDAGLLAHAVVDHEGSDVLAYEVDGLGGTLLGDDANLPSLLSLPLSGWCSASDPLYQATRALVLSDANPWYWTGRQASGIGSPHTPKRHVWPLAIATAGLTGGAQEAVAALETLARTTAGTGLMHESFHVNDPGRFTRPWFGWANAAFSELALEVAGGGVRHLFPAHPRTRSADGDAGTAGDAD</sequence>
<dbReference type="InterPro" id="IPR012341">
    <property type="entry name" value="6hp_glycosidase-like_sf"/>
</dbReference>
<dbReference type="RefSeq" id="WP_111507207.1">
    <property type="nucleotide sequence ID" value="NZ_QKYN01000179.1"/>
</dbReference>
<dbReference type="SMART" id="SM01149">
    <property type="entry name" value="DUF1237"/>
    <property type="match status" value="1"/>
</dbReference>
<dbReference type="InterPro" id="IPR008928">
    <property type="entry name" value="6-hairpin_glycosidase_sf"/>
</dbReference>
<dbReference type="OrthoDB" id="181472at2"/>
<accession>A0A2X0I863</accession>
<dbReference type="InterPro" id="IPR008313">
    <property type="entry name" value="GH125"/>
</dbReference>
<dbReference type="EMBL" id="QKYN01000179">
    <property type="protein sequence ID" value="RAG81084.1"/>
    <property type="molecule type" value="Genomic_DNA"/>
</dbReference>
<dbReference type="Pfam" id="PF06824">
    <property type="entry name" value="Glyco_hydro_125"/>
    <property type="match status" value="1"/>
</dbReference>
<dbReference type="PANTHER" id="PTHR31047:SF0">
    <property type="entry name" value="MEIOTICALLY UP-REGULATED GENE 157 PROTEIN"/>
    <property type="match status" value="1"/>
</dbReference>